<gene>
    <name evidence="4" type="ORF">A1O5_10104</name>
</gene>
<dbReference type="HOGENOM" id="CLU_000570_2_1_1"/>
<evidence type="ECO:0000313" key="5">
    <source>
        <dbReference type="Proteomes" id="UP000019471"/>
    </source>
</evidence>
<dbReference type="Gene3D" id="3.30.565.10">
    <property type="entry name" value="Histidine kinase-like ATPase, C-terminal domain"/>
    <property type="match status" value="1"/>
</dbReference>
<dbReference type="Pfam" id="PF06985">
    <property type="entry name" value="HET"/>
    <property type="match status" value="1"/>
</dbReference>
<feature type="domain" description="Heterokaryon incompatibility" evidence="2">
    <location>
        <begin position="1672"/>
        <end position="1813"/>
    </location>
</feature>
<dbReference type="OrthoDB" id="2157530at2759"/>
<dbReference type="RefSeq" id="XP_007748872.1">
    <property type="nucleotide sequence ID" value="XM_007750682.1"/>
</dbReference>
<dbReference type="eggNOG" id="ENOG502QQIR">
    <property type="taxonomic scope" value="Eukaryota"/>
</dbReference>
<dbReference type="STRING" id="1182543.W9X8Z7"/>
<evidence type="ECO:0000256" key="1">
    <source>
        <dbReference type="SAM" id="MobiDB-lite"/>
    </source>
</evidence>
<dbReference type="PANTHER" id="PTHR24148">
    <property type="entry name" value="ANKYRIN REPEAT DOMAIN-CONTAINING PROTEIN 39 HOMOLOG-RELATED"/>
    <property type="match status" value="1"/>
</dbReference>
<dbReference type="NCBIfam" id="NF047352">
    <property type="entry name" value="P_loop_sacsin"/>
    <property type="match status" value="1"/>
</dbReference>
<dbReference type="Proteomes" id="UP000019471">
    <property type="component" value="Unassembled WGS sequence"/>
</dbReference>
<dbReference type="InterPro" id="IPR058210">
    <property type="entry name" value="SACS/Nov_dom"/>
</dbReference>
<evidence type="ECO:0000259" key="3">
    <source>
        <dbReference type="Pfam" id="PF25794"/>
    </source>
</evidence>
<sequence>MAEKPRSREEAEDHIKQIRRNRGFVDDGEKTFSNANREDLEASISILAEGLYEKSTHFLVELIQNADDCSYDALTPEMLISYWNGRLRLDYNETGFARRDVEALCRVGRSTKSNSGNQIGEKGIGFKSVFKIADVVSISSGYYSFKFDRTKTDLGMITPVWDTFPAELIPGFTSVMLQLRDGCDQTDLLNEMRSMDPRYLLFLRNLKQISITASPPDTPTWSSILCRSDIQTSDEARRTTTLSCDDKSVTYLVRQHIANSLPYEQKRGGREKSAVLLAYPEIVTQETTLEPQQVYAFLPICDYGFTASIGHSGFLIHADFLLIANRENIDSSSRWNNALREAILDAFLEDVRHFHDTSFRYTWPRYLPGNMYTFDFFWKFRSSLTDKLRESAALECEDGQLKTPNMVRYVPKQFRDDSNMPMVLSATTKSKYLSHKYSEADSKRLMDIGVTTLSGKEFLEDLKDFLSTCNATMPEAWHSNIARVLLPLISNFEREISDLPLILLSDGRRVAASSGTIFFPENRMDHPIPPGIEVFEVHRDIQNDRDCERLYTNLRVKPISIPAVQELILEKHSHQLPEPAPPRSELSSQALYLFKSGWKKPTNQIQFWVATRTGALHRSWEVYVDTDEHYSASRYLDRNNGMFPFLHRSYDKEIASDDLPLWRAWLNEQLGMWKIPRLVKDSSNVINPELSEDFRYVLDKHHSRPLLVLLKENWSIYSRHFPQNLPSNLRSQLASIFVLCRDGERHKLETTSTGYFMPENFRSEYSFLQPVLDIPNPQDPRWTFLKVFGVTVNDDLNTYLGILRSIQGREVSVESVRWLYDKIQSRCDDNPTLVCDEFQQNNHVYIPSSSTNACPRWVTLSNCVWIGPGCLTQSHELSKIHPDHRILFVKYLKVKDAELETLISEARAITSFTSLSHITDIFKELNRILPDSVSMEVTNAIQSLLALRIFPLDEGGGSDRGFDELSSGMRESEWYIADQPRLRQCFQGVVSLLAFKVEDVQAIKRLISILNLQNRVLSEVAKESHKIRGGKAPGEETDISYRGKAKFFDRLMPESVPRRQEILHRLENVEVWHADRILLGWSVETISPASGIAHQESLFTDDGLQALLVAPVGTNALRIYLRDGHNLSCPPLELAEQLAAFCEIPEHVALIYFILSQEMASLIEDALDRRGVAKTRGKKPLGDEVASYPATKDGNKDEGDEMNVQVSVNVEGPQGSETPRRFHEVWVGGNEEQQEDEKATLKIIADDEAESDFDEDKSPGQSEEDLLDFNSTDNLASNRQQTGQTASTKLSVNAEHIVSQSRPTSPTPPKGSSSSRPNYVALDDAPRMREYVRTRGRHSRRKRKSMLTSDSRDIESFERPRIVNSTIVFVPNCEELPAETFSNRPSEGMVLPGRAQISQSGDCTVFLAVEPTNKIGIYTEFLGELYVSKLLEKYLGRKYDPYTQWTSQHRHWAGYAPFETGKQSMTTFTFSDGSAMTEFLIQSGSGWRRNGNYPCYHILVKTTNGGQDSSFTMSAEEMEMIRRHRVPEDKRPSQVMILARVFDMQSTASASFFVDPWSMYASGGIQIYAQNDSYTAKIHLASPHLLFKHFEMGFFTRSFRDSFHFFTSYFRDSGELWARRMLQHEERKYTYKPLEKGSFIRLLRLHPGHGKEELKGELKRVSLELTKSRYPFTALSYVWGNSLKPFVLSIGDYALRITASLYFALKRLREEKRSVLLWADAICIDQENDVEKGHQVRLMSNIYKSALRVCAWLGNEADQSNAAIDCLCAIKKSTEPSNQAATVWFPSTESPVWEAITKFFGRDWFRRVWIVQELVLAPHIILLCGNRSFQWDDIYVPATLCATKADKSKLALMKSVSKTMAPVLSLGKLRRAYRRQVADAAQRELLTLFEDFEHTECSRRRDKLFAFFGLACDADDSGFDPDYVAPLEAVVRRYAEVFVRRAKGMELLYHAGVIDLESRARFPSWVPNWVTTTYPKTITTWKSKSGFFTAGSHLENDIRVSLKNGAILTATAYFVDRITRVGQTSFAAADRIRYLKEVFSVIESIRTYPTKGNPQDLVWKVPIGDALHQPSGSWDKVDFRVSYQALAEYLQMGNDNNTDWNAEMLKIPAIAKMKQFLFRPQELRRKMWDYLFTAQEFAARFVDAKVCVTTNGYVGIVPGAARVGSLVTLFSGSAVPFVIDESKEFPRCYRHLGECYIHGIMQGAENQDSGLFDILPKKVVHLC</sequence>
<comment type="caution">
    <text evidence="4">The sequence shown here is derived from an EMBL/GenBank/DDBJ whole genome shotgun (WGS) entry which is preliminary data.</text>
</comment>
<feature type="compositionally biased region" description="Basic and acidic residues" evidence="1">
    <location>
        <begin position="1324"/>
        <end position="1333"/>
    </location>
</feature>
<feature type="compositionally biased region" description="Polar residues" evidence="1">
    <location>
        <begin position="1269"/>
        <end position="1291"/>
    </location>
</feature>
<accession>W9X8Z7</accession>
<reference evidence="4 5" key="1">
    <citation type="submission" date="2013-03" db="EMBL/GenBank/DDBJ databases">
        <title>The Genome Sequence of Cladophialophora psammophila CBS 110553.</title>
        <authorList>
            <consortium name="The Broad Institute Genomics Platform"/>
            <person name="Cuomo C."/>
            <person name="de Hoog S."/>
            <person name="Gorbushina A."/>
            <person name="Walker B."/>
            <person name="Young S.K."/>
            <person name="Zeng Q."/>
            <person name="Gargeya S."/>
            <person name="Fitzgerald M."/>
            <person name="Haas B."/>
            <person name="Abouelleil A."/>
            <person name="Allen A.W."/>
            <person name="Alvarado L."/>
            <person name="Arachchi H.M."/>
            <person name="Berlin A.M."/>
            <person name="Chapman S.B."/>
            <person name="Gainer-Dewar J."/>
            <person name="Goldberg J."/>
            <person name="Griggs A."/>
            <person name="Gujja S."/>
            <person name="Hansen M."/>
            <person name="Howarth C."/>
            <person name="Imamovic A."/>
            <person name="Ireland A."/>
            <person name="Larimer J."/>
            <person name="McCowan C."/>
            <person name="Murphy C."/>
            <person name="Pearson M."/>
            <person name="Poon T.W."/>
            <person name="Priest M."/>
            <person name="Roberts A."/>
            <person name="Saif S."/>
            <person name="Shea T."/>
            <person name="Sisk P."/>
            <person name="Sykes S."/>
            <person name="Wortman J."/>
            <person name="Nusbaum C."/>
            <person name="Birren B."/>
        </authorList>
    </citation>
    <scope>NUCLEOTIDE SEQUENCE [LARGE SCALE GENOMIC DNA]</scope>
    <source>
        <strain evidence="4 5">CBS 110553</strain>
    </source>
</reference>
<proteinExistence type="predicted"/>
<feature type="domain" description="Sacsin/Nov" evidence="3">
    <location>
        <begin position="52"/>
        <end position="148"/>
    </location>
</feature>
<dbReference type="SUPFAM" id="SSF55874">
    <property type="entry name" value="ATPase domain of HSP90 chaperone/DNA topoisomerase II/histidine kinase"/>
    <property type="match status" value="1"/>
</dbReference>
<name>W9X8Z7_9EURO</name>
<feature type="region of interest" description="Disordered" evidence="1">
    <location>
        <begin position="1247"/>
        <end position="1352"/>
    </location>
</feature>
<dbReference type="InterPro" id="IPR010730">
    <property type="entry name" value="HET"/>
</dbReference>
<evidence type="ECO:0000259" key="2">
    <source>
        <dbReference type="Pfam" id="PF06985"/>
    </source>
</evidence>
<keyword evidence="5" id="KW-1185">Reference proteome</keyword>
<feature type="region of interest" description="Disordered" evidence="1">
    <location>
        <begin position="1173"/>
        <end position="1201"/>
    </location>
</feature>
<feature type="compositionally biased region" description="Basic residues" evidence="1">
    <location>
        <begin position="1334"/>
        <end position="1345"/>
    </location>
</feature>
<dbReference type="Pfam" id="PF26639">
    <property type="entry name" value="Het-6_barrel"/>
    <property type="match status" value="1"/>
</dbReference>
<dbReference type="InterPro" id="IPR036890">
    <property type="entry name" value="HATPase_C_sf"/>
</dbReference>
<evidence type="ECO:0000313" key="4">
    <source>
        <dbReference type="EMBL" id="EXJ66909.1"/>
    </source>
</evidence>
<protein>
    <submittedName>
        <fullName evidence="4">Uncharacterized protein</fullName>
    </submittedName>
</protein>
<dbReference type="PANTHER" id="PTHR24148:SF64">
    <property type="entry name" value="HETEROKARYON INCOMPATIBILITY DOMAIN-CONTAINING PROTEIN"/>
    <property type="match status" value="1"/>
</dbReference>
<dbReference type="Pfam" id="PF25794">
    <property type="entry name" value="SACS"/>
    <property type="match status" value="1"/>
</dbReference>
<dbReference type="EMBL" id="AMGX01000018">
    <property type="protein sequence ID" value="EXJ66909.1"/>
    <property type="molecule type" value="Genomic_DNA"/>
</dbReference>
<organism evidence="4 5">
    <name type="scientific">Cladophialophora psammophila CBS 110553</name>
    <dbReference type="NCBI Taxonomy" id="1182543"/>
    <lineage>
        <taxon>Eukaryota</taxon>
        <taxon>Fungi</taxon>
        <taxon>Dikarya</taxon>
        <taxon>Ascomycota</taxon>
        <taxon>Pezizomycotina</taxon>
        <taxon>Eurotiomycetes</taxon>
        <taxon>Chaetothyriomycetidae</taxon>
        <taxon>Chaetothyriales</taxon>
        <taxon>Herpotrichiellaceae</taxon>
        <taxon>Cladophialophora</taxon>
    </lineage>
</organism>
<dbReference type="GeneID" id="19194799"/>
<dbReference type="InterPro" id="IPR052895">
    <property type="entry name" value="HetReg/Transcr_Mod"/>
</dbReference>